<keyword evidence="2" id="KW-0560">Oxidoreductase</keyword>
<dbReference type="PANTHER" id="PTHR36151:SF3">
    <property type="entry name" value="ER-BOUND OXYGENASE MPAB_MPAB'_RUBBER OXYGENASE CATALYTIC DOMAIN-CONTAINING PROTEIN"/>
    <property type="match status" value="1"/>
</dbReference>
<dbReference type="EC" id="1.-.-.-" evidence="2"/>
<evidence type="ECO:0000313" key="2">
    <source>
        <dbReference type="EMBL" id="MDL5155376.1"/>
    </source>
</evidence>
<dbReference type="Proteomes" id="UP001231924">
    <property type="component" value="Unassembled WGS sequence"/>
</dbReference>
<dbReference type="RefSeq" id="WP_286051478.1">
    <property type="nucleotide sequence ID" value="NZ_JASVWF010000001.1"/>
</dbReference>
<feature type="domain" description="ER-bound oxygenase mpaB/mpaB'/Rubber oxygenase catalytic" evidence="1">
    <location>
        <begin position="19"/>
        <end position="255"/>
    </location>
</feature>
<organism evidence="2 3">
    <name type="scientific">Actinomycetospora termitidis</name>
    <dbReference type="NCBI Taxonomy" id="3053470"/>
    <lineage>
        <taxon>Bacteria</taxon>
        <taxon>Bacillati</taxon>
        <taxon>Actinomycetota</taxon>
        <taxon>Actinomycetes</taxon>
        <taxon>Pseudonocardiales</taxon>
        <taxon>Pseudonocardiaceae</taxon>
        <taxon>Actinomycetospora</taxon>
    </lineage>
</organism>
<keyword evidence="3" id="KW-1185">Reference proteome</keyword>
<dbReference type="Pfam" id="PF09995">
    <property type="entry name" value="MPAB_Lcp_cat"/>
    <property type="match status" value="1"/>
</dbReference>
<evidence type="ECO:0000313" key="3">
    <source>
        <dbReference type="Proteomes" id="UP001231924"/>
    </source>
</evidence>
<evidence type="ECO:0000259" key="1">
    <source>
        <dbReference type="Pfam" id="PF09995"/>
    </source>
</evidence>
<dbReference type="PANTHER" id="PTHR36151">
    <property type="entry name" value="BLR2777 PROTEIN"/>
    <property type="match status" value="1"/>
</dbReference>
<name>A0ABT7M3Y0_9PSEU</name>
<dbReference type="EMBL" id="JASVWF010000001">
    <property type="protein sequence ID" value="MDL5155376.1"/>
    <property type="molecule type" value="Genomic_DNA"/>
</dbReference>
<comment type="caution">
    <text evidence="2">The sequence shown here is derived from an EMBL/GenBank/DDBJ whole genome shotgun (WGS) entry which is preliminary data.</text>
</comment>
<protein>
    <submittedName>
        <fullName evidence="2">Oxygenase MpaB family protein</fullName>
        <ecNumber evidence="2">1.-.-.-</ecNumber>
    </submittedName>
</protein>
<dbReference type="GO" id="GO:0016491">
    <property type="term" value="F:oxidoreductase activity"/>
    <property type="evidence" value="ECO:0007669"/>
    <property type="project" value="UniProtKB-KW"/>
</dbReference>
<dbReference type="InterPro" id="IPR018713">
    <property type="entry name" value="MPAB/Lcp_cat_dom"/>
</dbReference>
<proteinExistence type="predicted"/>
<accession>A0ABT7M3Y0</accession>
<reference evidence="2 3" key="1">
    <citation type="submission" date="2023-06" db="EMBL/GenBank/DDBJ databases">
        <title>Actinomycetospora Odt1-22.</title>
        <authorList>
            <person name="Supong K."/>
        </authorList>
    </citation>
    <scope>NUCLEOTIDE SEQUENCE [LARGE SCALE GENOMIC DNA]</scope>
    <source>
        <strain evidence="2 3">Odt1-22</strain>
    </source>
</reference>
<gene>
    <name evidence="2" type="ORF">QRT03_05365</name>
</gene>
<sequence>MGTRRQQDYGFFGPESVTWKVWSYPTSIVLGFLRAVVIEELDPHLVASVDQSGQVKQRPKLRYDRTMQYFATVKFGDAESVLRASDTLMKIHSRAIGHDPVTGGTYDANDPASQLWIHLTAWHSILYTYEVFGPGKLTPDEETRYWEECARAAEFQTIDPADVPRDRDGIRAYFAAYRPRLVGSEVAQDMMDFLLDANTIVLPERMPAPLRLVFNAVARRAVIATMPRWMRKLGATGQSGFTDHVAIALTRPVVRAVAASKHVQLWALKLASPRTVPVIEPLLRGIEPVNPVVREPAEARAQYGVVDPRTQYAEILAARAVEAGPAPYPFHHREELVAFPA</sequence>